<name>A0A6I0EWW8_9FIRM</name>
<accession>A0A6I0EWW8</accession>
<dbReference type="AlphaFoldDB" id="A0A6I0EWW8"/>
<feature type="transmembrane region" description="Helical" evidence="1">
    <location>
        <begin position="98"/>
        <end position="116"/>
    </location>
</feature>
<dbReference type="GO" id="GO:0052621">
    <property type="term" value="F:diguanylate cyclase activity"/>
    <property type="evidence" value="ECO:0007669"/>
    <property type="project" value="TreeGrafter"/>
</dbReference>
<evidence type="ECO:0000259" key="2">
    <source>
        <dbReference type="PROSITE" id="PS50887"/>
    </source>
</evidence>
<dbReference type="InterPro" id="IPR031621">
    <property type="entry name" value="HisKA_7TM"/>
</dbReference>
<dbReference type="InterPro" id="IPR029787">
    <property type="entry name" value="Nucleotide_cyclase"/>
</dbReference>
<dbReference type="RefSeq" id="WP_151621024.1">
    <property type="nucleotide sequence ID" value="NZ_WBXO01000010.1"/>
</dbReference>
<dbReference type="Gene3D" id="3.30.450.20">
    <property type="entry name" value="PAS domain"/>
    <property type="match status" value="1"/>
</dbReference>
<dbReference type="SMART" id="SM00091">
    <property type="entry name" value="PAS"/>
    <property type="match status" value="1"/>
</dbReference>
<keyword evidence="4" id="KW-1185">Reference proteome</keyword>
<evidence type="ECO:0000313" key="3">
    <source>
        <dbReference type="EMBL" id="KAB2951633.1"/>
    </source>
</evidence>
<feature type="transmembrane region" description="Helical" evidence="1">
    <location>
        <begin position="207"/>
        <end position="228"/>
    </location>
</feature>
<dbReference type="CDD" id="cd01949">
    <property type="entry name" value="GGDEF"/>
    <property type="match status" value="1"/>
</dbReference>
<keyword evidence="1" id="KW-0472">Membrane</keyword>
<dbReference type="PANTHER" id="PTHR45138">
    <property type="entry name" value="REGULATORY COMPONENTS OF SENSORY TRANSDUCTION SYSTEM"/>
    <property type="match status" value="1"/>
</dbReference>
<feature type="transmembrane region" description="Helical" evidence="1">
    <location>
        <begin position="37"/>
        <end position="54"/>
    </location>
</feature>
<dbReference type="NCBIfam" id="TIGR00254">
    <property type="entry name" value="GGDEF"/>
    <property type="match status" value="1"/>
</dbReference>
<feature type="transmembrane region" description="Helical" evidence="1">
    <location>
        <begin position="6"/>
        <end position="25"/>
    </location>
</feature>
<dbReference type="FunFam" id="3.30.70.270:FF:000001">
    <property type="entry name" value="Diguanylate cyclase domain protein"/>
    <property type="match status" value="1"/>
</dbReference>
<dbReference type="OrthoDB" id="9783388at2"/>
<protein>
    <submittedName>
        <fullName evidence="3">Diguanylate cyclase</fullName>
    </submittedName>
</protein>
<dbReference type="PROSITE" id="PS50887">
    <property type="entry name" value="GGDEF"/>
    <property type="match status" value="1"/>
</dbReference>
<dbReference type="NCBIfam" id="TIGR00229">
    <property type="entry name" value="sensory_box"/>
    <property type="match status" value="1"/>
</dbReference>
<feature type="transmembrane region" description="Helical" evidence="1">
    <location>
        <begin position="179"/>
        <end position="201"/>
    </location>
</feature>
<reference evidence="3 4" key="1">
    <citation type="submission" date="2019-10" db="EMBL/GenBank/DDBJ databases">
        <title>Whole-genome sequence of the extremophile Heliorestis acidaminivorans DSM 24790.</title>
        <authorList>
            <person name="Kyndt J.A."/>
            <person name="Meyer T.E."/>
        </authorList>
    </citation>
    <scope>NUCLEOTIDE SEQUENCE [LARGE SCALE GENOMIC DNA]</scope>
    <source>
        <strain evidence="3 4">DSM 24790</strain>
    </source>
</reference>
<dbReference type="Pfam" id="PF00990">
    <property type="entry name" value="GGDEF"/>
    <property type="match status" value="1"/>
</dbReference>
<proteinExistence type="predicted"/>
<dbReference type="InterPro" id="IPR035965">
    <property type="entry name" value="PAS-like_dom_sf"/>
</dbReference>
<feature type="transmembrane region" description="Helical" evidence="1">
    <location>
        <begin position="146"/>
        <end position="167"/>
    </location>
</feature>
<dbReference type="EMBL" id="WBXO01000010">
    <property type="protein sequence ID" value="KAB2951633.1"/>
    <property type="molecule type" value="Genomic_DNA"/>
</dbReference>
<dbReference type="InterPro" id="IPR000160">
    <property type="entry name" value="GGDEF_dom"/>
</dbReference>
<keyword evidence="1" id="KW-1133">Transmembrane helix</keyword>
<dbReference type="CDD" id="cd00130">
    <property type="entry name" value="PAS"/>
    <property type="match status" value="1"/>
</dbReference>
<dbReference type="Gene3D" id="3.30.70.270">
    <property type="match status" value="1"/>
</dbReference>
<dbReference type="InterPro" id="IPR000014">
    <property type="entry name" value="PAS"/>
</dbReference>
<comment type="caution">
    <text evidence="3">The sequence shown here is derived from an EMBL/GenBank/DDBJ whole genome shotgun (WGS) entry which is preliminary data.</text>
</comment>
<feature type="domain" description="GGDEF" evidence="2">
    <location>
        <begin position="380"/>
        <end position="514"/>
    </location>
</feature>
<evidence type="ECO:0000256" key="1">
    <source>
        <dbReference type="SAM" id="Phobius"/>
    </source>
</evidence>
<dbReference type="Proteomes" id="UP000468766">
    <property type="component" value="Unassembled WGS sequence"/>
</dbReference>
<keyword evidence="1" id="KW-0812">Transmembrane</keyword>
<dbReference type="InterPro" id="IPR043128">
    <property type="entry name" value="Rev_trsase/Diguanyl_cyclase"/>
</dbReference>
<evidence type="ECO:0000313" key="4">
    <source>
        <dbReference type="Proteomes" id="UP000468766"/>
    </source>
</evidence>
<sequence>MENLHYWLSGTLFIFAAIVLAMALYSYRRKEISAAKAFSFLCLATFFYFFGNAMELVSTELSEMLFWNLVQSVNTFIPFFWLLLALQYCGKEKAFPPFYIKLFFSLALLLLLGRFTNPLHHLFYHHVYMEYNGYFHVFKAHNGPLFYLKFIYTTIAFLLSNHLFYQLSRESKGSVKKLGQLMFVASLLPYLAYAMFIYVGAPYGIDLVPLALVISYFFFMLAIFKFQFFDLIPLAYHKVFESIKDAVIVLDKEQKILDYNPAAKAFFQKLDKKAIGQNLDELFQDQVELVKAVDKGVDSTITFQVKDRPHYYDLKLSALTNQKGEEIGRIIVLSDITKQVAVTEEFKWMASHDELTGIYNRRVFFEYGNHELERLKRNKLPLSLIMFDIDHFKRVNDTYGHQAGDVVLQKVAEVVKKNIRACDLFARFGGEEFVILLADVTPQKTMAVAEKLRVALEAMEVTTEGVLIKVTSSFGVSGVEAVGQESLDVLIAQADQALYEAKARGRNRVESAMMISCRKN</sequence>
<dbReference type="InterPro" id="IPR013656">
    <property type="entry name" value="PAS_4"/>
</dbReference>
<organism evidence="3 4">
    <name type="scientific">Heliorestis acidaminivorans</name>
    <dbReference type="NCBI Taxonomy" id="553427"/>
    <lineage>
        <taxon>Bacteria</taxon>
        <taxon>Bacillati</taxon>
        <taxon>Bacillota</taxon>
        <taxon>Clostridia</taxon>
        <taxon>Eubacteriales</taxon>
        <taxon>Heliobacteriaceae</taxon>
        <taxon>Heliorestis</taxon>
    </lineage>
</organism>
<dbReference type="SUPFAM" id="SSF55073">
    <property type="entry name" value="Nucleotide cyclase"/>
    <property type="match status" value="1"/>
</dbReference>
<dbReference type="SMART" id="SM00267">
    <property type="entry name" value="GGDEF"/>
    <property type="match status" value="1"/>
</dbReference>
<gene>
    <name evidence="3" type="ORF">F9B85_11400</name>
</gene>
<feature type="transmembrane region" description="Helical" evidence="1">
    <location>
        <begin position="66"/>
        <end position="86"/>
    </location>
</feature>
<dbReference type="Pfam" id="PF08448">
    <property type="entry name" value="PAS_4"/>
    <property type="match status" value="1"/>
</dbReference>
<dbReference type="Pfam" id="PF16927">
    <property type="entry name" value="HisKA_7TM"/>
    <property type="match status" value="1"/>
</dbReference>
<dbReference type="SUPFAM" id="SSF55785">
    <property type="entry name" value="PYP-like sensor domain (PAS domain)"/>
    <property type="match status" value="1"/>
</dbReference>
<dbReference type="InterPro" id="IPR050469">
    <property type="entry name" value="Diguanylate_Cyclase"/>
</dbReference>
<dbReference type="PANTHER" id="PTHR45138:SF9">
    <property type="entry name" value="DIGUANYLATE CYCLASE DGCM-RELATED"/>
    <property type="match status" value="1"/>
</dbReference>